<dbReference type="SUPFAM" id="SSF50729">
    <property type="entry name" value="PH domain-like"/>
    <property type="match status" value="1"/>
</dbReference>
<dbReference type="PROSITE" id="PS50003">
    <property type="entry name" value="PH_DOMAIN"/>
    <property type="match status" value="1"/>
</dbReference>
<dbReference type="Pfam" id="PF00169">
    <property type="entry name" value="PH"/>
    <property type="match status" value="1"/>
</dbReference>
<dbReference type="InterPro" id="IPR037840">
    <property type="entry name" value="PH_Anillin"/>
</dbReference>
<evidence type="ECO:0000256" key="1">
    <source>
        <dbReference type="ARBA" id="ARBA00023054"/>
    </source>
</evidence>
<feature type="compositionally biased region" description="Acidic residues" evidence="2">
    <location>
        <begin position="485"/>
        <end position="499"/>
    </location>
</feature>
<feature type="region of interest" description="Disordered" evidence="2">
    <location>
        <begin position="942"/>
        <end position="962"/>
    </location>
</feature>
<feature type="compositionally biased region" description="Basic and acidic residues" evidence="2">
    <location>
        <begin position="1"/>
        <end position="20"/>
    </location>
</feature>
<name>A0A8B7XW27_ACAPL</name>
<feature type="compositionally biased region" description="Acidic residues" evidence="2">
    <location>
        <begin position="612"/>
        <end position="631"/>
    </location>
</feature>
<dbReference type="CTD" id="54443"/>
<dbReference type="CDD" id="cd01263">
    <property type="entry name" value="PH_anillin"/>
    <property type="match status" value="1"/>
</dbReference>
<dbReference type="InterPro" id="IPR011993">
    <property type="entry name" value="PH-like_dom_sf"/>
</dbReference>
<dbReference type="Proteomes" id="UP000694845">
    <property type="component" value="Unplaced"/>
</dbReference>
<dbReference type="InterPro" id="IPR051364">
    <property type="entry name" value="Cytokinesis/Rho-signaling"/>
</dbReference>
<feature type="domain" description="PH" evidence="3">
    <location>
        <begin position="1012"/>
        <end position="1139"/>
    </location>
</feature>
<protein>
    <submittedName>
        <fullName evidence="5 6">Anillin-like</fullName>
    </submittedName>
</protein>
<feature type="compositionally biased region" description="Basic and acidic residues" evidence="2">
    <location>
        <begin position="155"/>
        <end position="180"/>
    </location>
</feature>
<dbReference type="GeneID" id="110975676"/>
<evidence type="ECO:0000313" key="4">
    <source>
        <dbReference type="Proteomes" id="UP000694845"/>
    </source>
</evidence>
<dbReference type="OrthoDB" id="5915976at2759"/>
<feature type="compositionally biased region" description="Basic and acidic residues" evidence="2">
    <location>
        <begin position="303"/>
        <end position="318"/>
    </location>
</feature>
<feature type="compositionally biased region" description="Acidic residues" evidence="2">
    <location>
        <begin position="640"/>
        <end position="653"/>
    </location>
</feature>
<dbReference type="RefSeq" id="XP_022084050.1">
    <property type="nucleotide sequence ID" value="XM_022228358.1"/>
</dbReference>
<evidence type="ECO:0000259" key="3">
    <source>
        <dbReference type="PROSITE" id="PS50003"/>
    </source>
</evidence>
<feature type="compositionally biased region" description="Basic and acidic residues" evidence="2">
    <location>
        <begin position="593"/>
        <end position="611"/>
    </location>
</feature>
<dbReference type="FunFam" id="2.30.29.30:FF:000111">
    <property type="entry name" value="anillin isoform X1"/>
    <property type="match status" value="1"/>
</dbReference>
<keyword evidence="4" id="KW-1185">Reference proteome</keyword>
<dbReference type="GO" id="GO:0031106">
    <property type="term" value="P:septin ring organization"/>
    <property type="evidence" value="ECO:0007669"/>
    <property type="project" value="TreeGrafter"/>
</dbReference>
<proteinExistence type="predicted"/>
<feature type="region of interest" description="Disordered" evidence="2">
    <location>
        <begin position="449"/>
        <end position="729"/>
    </location>
</feature>
<sequence length="1155" mass="128380">MDEYTERLLERTRARSENLAKKMNQSQVSPRKRRTPLTDMNSSDSDEKKVRFDDSPVKSALQSSEVKPDTPAIPSIRSRMSKLADMRREWSAADGSELDSPQNVSAPRPRQQEDAQQQQPSGSSMPSTRKSRFAALAASINSWEDDLDHPKHHFQHEEKPSTRKWERPKPVEEVSDDHLPAKQGNGILSVTPKKPARSVRFEDQEDHKPAAFGNGQGKAQMRSLPTSSSPAREKNTSGEDSKSAKPGGKAELRSLPTGSPAKVSAYSRLVEQKQEVGKSSVGSPSKSTSGGTPARKRIQVSLSREREPSRLEVQKHFAQEQQQPTPKPRAGPPTTTISSTNVTSTTQSSTKRPAPQPDQAKKKQAVASSGASTNQASVKEGVTDVKAYFGRHKTATAPATTPNKVEPRVSAMAKSIQDRLRQHQENWQSNDINKKIQEQRKKELEIIKQRWNHSGKTEPAKQETEKEQPTPMPRVTITRSVPEPEANEDELDNQMEVSEDTINIGMVESPTSKSLSSSDEEEAEKTIEEEPTEVLQKRMTGEASCQEKEQATPLPPPREKVIAKASTQQPEETVSTSTPQAPPRPRRTNSKLLAEEEAKAQQESVSKHPQQEEDDDDDADDEYDDDDDDVQELNITDVLGDIDDLLNEAEQAMEVEKKAGNPTPSQRQEQPAKPQALVQKPPTGNASQPKPGAVTPQSPNLYSIESFRKQGPKSPAATKTIIRSKSGTVGPGEGVVPMVLKPIPIKEQIQTLTEEVSTQQSIIYQTSQALNLIASNAEYRGSRQEVEAERLLLIAAQRRQACLAEIQRLKTPMSARESNMVQTSEGEIMRPCKGFVTIQDIRLPLKTEYILSSKQDRMCHSFFLLLRCREHVLATRIQTTVDGVAGDCLPFSNIAKFNNLDSDFVIEAFVFEMQNKRPKVEDKSKQTFLSSLTPKKLLANMSKDSRQSVKAPIAPSPGGPGSVRASSFTLVGATRLTLQSCRVNRFMLSKVPFNSPLEGTVHLKMSCHTNANVIEHGWLTMFDDISGFGAWHRRWCVLSGGYISYWKYPDDENRKAPNGTIDLRQCVTNEVAPISRILCARPNTFELVTRQPASKAMHHGKDTLVTKHEDCAVTTKHMLSADVKEDRIRWINALNKTLLDLRTWCREAARLGPSQ</sequence>
<feature type="compositionally biased region" description="Basic and acidic residues" evidence="2">
    <location>
        <begin position="455"/>
        <end position="468"/>
    </location>
</feature>
<dbReference type="InterPro" id="IPR012966">
    <property type="entry name" value="AHD"/>
</dbReference>
<dbReference type="GO" id="GO:0000915">
    <property type="term" value="P:actomyosin contractile ring assembly"/>
    <property type="evidence" value="ECO:0007669"/>
    <property type="project" value="TreeGrafter"/>
</dbReference>
<gene>
    <name evidence="5 6" type="primary">LOC110975676</name>
</gene>
<dbReference type="PANTHER" id="PTHR21538">
    <property type="entry name" value="ANILLIN/RHOTEKIN RTKN"/>
    <property type="match status" value="1"/>
</dbReference>
<feature type="compositionally biased region" description="Polar residues" evidence="2">
    <location>
        <begin position="366"/>
        <end position="377"/>
    </location>
</feature>
<dbReference type="AlphaFoldDB" id="A0A8B7XW27"/>
<feature type="compositionally biased region" description="Low complexity" evidence="2">
    <location>
        <begin position="106"/>
        <end position="127"/>
    </location>
</feature>
<evidence type="ECO:0000313" key="5">
    <source>
        <dbReference type="RefSeq" id="XP_022084050.1"/>
    </source>
</evidence>
<feature type="compositionally biased region" description="Acidic residues" evidence="2">
    <location>
        <begin position="518"/>
        <end position="532"/>
    </location>
</feature>
<feature type="region of interest" description="Disordered" evidence="2">
    <location>
        <begin position="1"/>
        <end position="435"/>
    </location>
</feature>
<feature type="compositionally biased region" description="Polar residues" evidence="2">
    <location>
        <begin position="565"/>
        <end position="579"/>
    </location>
</feature>
<accession>A0A8B7XW27</accession>
<dbReference type="KEGG" id="aplc:110975676"/>
<feature type="compositionally biased region" description="Basic and acidic residues" evidence="2">
    <location>
        <begin position="535"/>
        <end position="550"/>
    </location>
</feature>
<feature type="compositionally biased region" description="Basic and acidic residues" evidence="2">
    <location>
        <begin position="82"/>
        <end position="91"/>
    </location>
</feature>
<dbReference type="PANTHER" id="PTHR21538:SF23">
    <property type="entry name" value="ANILLIN"/>
    <property type="match status" value="1"/>
</dbReference>
<dbReference type="GO" id="GO:0000281">
    <property type="term" value="P:mitotic cytokinesis"/>
    <property type="evidence" value="ECO:0007669"/>
    <property type="project" value="TreeGrafter"/>
</dbReference>
<feature type="compositionally biased region" description="Low complexity" evidence="2">
    <location>
        <begin position="334"/>
        <end position="350"/>
    </location>
</feature>
<evidence type="ECO:0000313" key="6">
    <source>
        <dbReference type="RefSeq" id="XP_022084051.1"/>
    </source>
</evidence>
<organism evidence="4 6">
    <name type="scientific">Acanthaster planci</name>
    <name type="common">Crown-of-thorns starfish</name>
    <dbReference type="NCBI Taxonomy" id="133434"/>
    <lineage>
        <taxon>Eukaryota</taxon>
        <taxon>Metazoa</taxon>
        <taxon>Echinodermata</taxon>
        <taxon>Eleutherozoa</taxon>
        <taxon>Asterozoa</taxon>
        <taxon>Asteroidea</taxon>
        <taxon>Valvatacea</taxon>
        <taxon>Valvatida</taxon>
        <taxon>Acanthasteridae</taxon>
        <taxon>Acanthaster</taxon>
    </lineage>
</organism>
<dbReference type="Gene3D" id="2.30.29.30">
    <property type="entry name" value="Pleckstrin-homology domain (PH domain)/Phosphotyrosine-binding domain (PTB)"/>
    <property type="match status" value="1"/>
</dbReference>
<keyword evidence="1" id="KW-0175">Coiled coil</keyword>
<feature type="compositionally biased region" description="Low complexity" evidence="2">
    <location>
        <begin position="277"/>
        <end position="293"/>
    </location>
</feature>
<reference evidence="5 6" key="1">
    <citation type="submission" date="2025-04" db="UniProtKB">
        <authorList>
            <consortium name="RefSeq"/>
        </authorList>
    </citation>
    <scope>IDENTIFICATION</scope>
</reference>
<feature type="compositionally biased region" description="Basic and acidic residues" evidence="2">
    <location>
        <begin position="231"/>
        <end position="252"/>
    </location>
</feature>
<dbReference type="Pfam" id="PF16018">
    <property type="entry name" value="Anillin_N"/>
    <property type="match status" value="1"/>
</dbReference>
<dbReference type="SMART" id="SM00233">
    <property type="entry name" value="PH"/>
    <property type="match status" value="1"/>
</dbReference>
<evidence type="ECO:0000256" key="2">
    <source>
        <dbReference type="SAM" id="MobiDB-lite"/>
    </source>
</evidence>
<dbReference type="InterPro" id="IPR001849">
    <property type="entry name" value="PH_domain"/>
</dbReference>
<feature type="compositionally biased region" description="Basic and acidic residues" evidence="2">
    <location>
        <begin position="199"/>
        <end position="209"/>
    </location>
</feature>
<dbReference type="OMA" id="QSINNWE"/>
<feature type="compositionally biased region" description="Basic and acidic residues" evidence="2">
    <location>
        <begin position="45"/>
        <end position="56"/>
    </location>
</feature>
<dbReference type="RefSeq" id="XP_022084051.1">
    <property type="nucleotide sequence ID" value="XM_022228359.1"/>
</dbReference>
<dbReference type="Pfam" id="PF08174">
    <property type="entry name" value="Anillin"/>
    <property type="match status" value="1"/>
</dbReference>
<dbReference type="GO" id="GO:0005826">
    <property type="term" value="C:actomyosin contractile ring"/>
    <property type="evidence" value="ECO:0007669"/>
    <property type="project" value="TreeGrafter"/>
</dbReference>
<dbReference type="InterPro" id="IPR031970">
    <property type="entry name" value="Anillin_N"/>
</dbReference>